<dbReference type="NCBIfam" id="NF047389">
    <property type="entry name" value="ATPase_Sll1717"/>
    <property type="match status" value="1"/>
</dbReference>
<organism evidence="1 2">
    <name type="scientific">Gordonia jacobaea</name>
    <dbReference type="NCBI Taxonomy" id="122202"/>
    <lineage>
        <taxon>Bacteria</taxon>
        <taxon>Bacillati</taxon>
        <taxon>Actinomycetota</taxon>
        <taxon>Actinomycetes</taxon>
        <taxon>Mycobacteriales</taxon>
        <taxon>Gordoniaceae</taxon>
        <taxon>Gordonia</taxon>
    </lineage>
</organism>
<reference evidence="1 2" key="1">
    <citation type="submission" date="2015-05" db="EMBL/GenBank/DDBJ databases">
        <title>Draft genome sequence of the bacterium Gordonia jacobaea a new member of the Gordonia genus.</title>
        <authorList>
            <person name="Jimenez-Galisteo G."/>
            <person name="Dominguez A."/>
            <person name="Munoz E."/>
            <person name="Vinas M."/>
        </authorList>
    </citation>
    <scope>NUCLEOTIDE SEQUENCE [LARGE SCALE GENOMIC DNA]</scope>
    <source>
        <strain evidence="2">mv1</strain>
    </source>
</reference>
<dbReference type="EMBL" id="LDTZ01000017">
    <property type="protein sequence ID" value="KNA90947.1"/>
    <property type="molecule type" value="Genomic_DNA"/>
</dbReference>
<gene>
    <name evidence="1" type="ORF">ABW18_11480</name>
</gene>
<protein>
    <recommendedName>
        <fullName evidence="3">ATPase</fullName>
    </recommendedName>
</protein>
<evidence type="ECO:0008006" key="3">
    <source>
        <dbReference type="Google" id="ProtNLM"/>
    </source>
</evidence>
<proteinExistence type="predicted"/>
<dbReference type="RefSeq" id="WP_049699125.1">
    <property type="nucleotide sequence ID" value="NZ_JAQDQF010000004.1"/>
</dbReference>
<comment type="caution">
    <text evidence="1">The sequence shown here is derived from an EMBL/GenBank/DDBJ whole genome shotgun (WGS) entry which is preliminary data.</text>
</comment>
<name>A0ABR5IB68_9ACTN</name>
<dbReference type="Proteomes" id="UP000037247">
    <property type="component" value="Unassembled WGS sequence"/>
</dbReference>
<evidence type="ECO:0000313" key="2">
    <source>
        <dbReference type="Proteomes" id="UP000037247"/>
    </source>
</evidence>
<evidence type="ECO:0000313" key="1">
    <source>
        <dbReference type="EMBL" id="KNA90947.1"/>
    </source>
</evidence>
<sequence>MNDDGSVGGADSFDSEGAGLEAVDNVGGLEAEFDELLEDCFETHPAYLEVLDMRGFLVLGRKGTGKTAMCKQLTSGRDPEILAKSFTLQDYPWRHDNLQDGLKIPENMRYTSAWKYFLLLRAAELVVENESCRRWDALSSGSIKSLKEFIADAYGSKKPKFSKLFNSGRKAWKAKGVNAGPNMLHLAGEREEVYIPPHIQEVNRLIEGQVLSSMDPDIQYLLCFDQLDEGFSVADPRYMAMLAGLIRASRELFAASKQAGLKFSPVIFLRDDIYDSLTFDRKNQITENSSIRLRWNSLPPNDGNNLKELVERRFTSVLNADAQDVLWEDIFDSGELQDDESSPSSVFNEICESTLMRPRDVIKFLNDMLAHLRTQDHMHGTYFDNDCLDSARESYSRYLLEETKDEIAGDRSIPNQIWRVLEDVGSEQFGFDRFEEVYLGYWSSGDSGPIDVLENLFEHSVLGFLENINGQLSAVWRHSEPDAKFKRSATTFRVHRGFRESLGLC</sequence>
<keyword evidence="2" id="KW-1185">Reference proteome</keyword>
<accession>A0ABR5IB68</accession>
<dbReference type="InterPro" id="IPR059206">
    <property type="entry name" value="Sll1717-like"/>
</dbReference>